<keyword evidence="4 10" id="KW-0472">Membrane</keyword>
<proteinExistence type="inferred from homology"/>
<feature type="domain" description="HAMP" evidence="12">
    <location>
        <begin position="414"/>
        <end position="465"/>
    </location>
</feature>
<dbReference type="PROSITE" id="PS50885">
    <property type="entry name" value="HAMP"/>
    <property type="match status" value="1"/>
</dbReference>
<keyword evidence="3 10" id="KW-1133">Transmembrane helix</keyword>
<evidence type="ECO:0000256" key="2">
    <source>
        <dbReference type="ARBA" id="ARBA00022692"/>
    </source>
</evidence>
<feature type="transmembrane region" description="Helical" evidence="10">
    <location>
        <begin position="374"/>
        <end position="398"/>
    </location>
</feature>
<dbReference type="Pfam" id="PF00015">
    <property type="entry name" value="MCPsignal"/>
    <property type="match status" value="1"/>
</dbReference>
<dbReference type="InterPro" id="IPR003660">
    <property type="entry name" value="HAMP_dom"/>
</dbReference>
<dbReference type="InterPro" id="IPR029095">
    <property type="entry name" value="NarX-like_N"/>
</dbReference>
<dbReference type="PANTHER" id="PTHR32089:SF119">
    <property type="entry name" value="METHYL-ACCEPTING CHEMOTAXIS PROTEIN CTPL"/>
    <property type="match status" value="1"/>
</dbReference>
<keyword evidence="2 10" id="KW-0812">Transmembrane</keyword>
<feature type="transmembrane region" description="Helical" evidence="10">
    <location>
        <begin position="85"/>
        <end position="105"/>
    </location>
</feature>
<name>A0ABQ5YCE2_9NEIS</name>
<keyword evidence="14" id="KW-1185">Reference proteome</keyword>
<dbReference type="SUPFAM" id="SSF58104">
    <property type="entry name" value="Methyl-accepting chemotaxis protein (MCP) signaling domain"/>
    <property type="match status" value="1"/>
</dbReference>
<evidence type="ECO:0000256" key="8">
    <source>
        <dbReference type="SAM" id="Coils"/>
    </source>
</evidence>
<evidence type="ECO:0000256" key="7">
    <source>
        <dbReference type="PROSITE-ProRule" id="PRU00284"/>
    </source>
</evidence>
<evidence type="ECO:0000259" key="12">
    <source>
        <dbReference type="PROSITE" id="PS50885"/>
    </source>
</evidence>
<protein>
    <submittedName>
        <fullName evidence="13">Protein PilJ</fullName>
    </submittedName>
</protein>
<dbReference type="EMBL" id="BSOG01000001">
    <property type="protein sequence ID" value="GLR12635.1"/>
    <property type="molecule type" value="Genomic_DNA"/>
</dbReference>
<comment type="caution">
    <text evidence="13">The sequence shown here is derived from an EMBL/GenBank/DDBJ whole genome shotgun (WGS) entry which is preliminary data.</text>
</comment>
<evidence type="ECO:0000256" key="1">
    <source>
        <dbReference type="ARBA" id="ARBA00004141"/>
    </source>
</evidence>
<evidence type="ECO:0000313" key="13">
    <source>
        <dbReference type="EMBL" id="GLR12635.1"/>
    </source>
</evidence>
<feature type="coiled-coil region" evidence="8">
    <location>
        <begin position="399"/>
        <end position="426"/>
    </location>
</feature>
<dbReference type="Gene3D" id="1.10.287.950">
    <property type="entry name" value="Methyl-accepting chemotaxis protein"/>
    <property type="match status" value="1"/>
</dbReference>
<evidence type="ECO:0000256" key="3">
    <source>
        <dbReference type="ARBA" id="ARBA00022989"/>
    </source>
</evidence>
<dbReference type="Pfam" id="PF13675">
    <property type="entry name" value="PilJ"/>
    <property type="match status" value="2"/>
</dbReference>
<evidence type="ECO:0000256" key="10">
    <source>
        <dbReference type="SAM" id="Phobius"/>
    </source>
</evidence>
<reference evidence="14" key="1">
    <citation type="journal article" date="2019" name="Int. J. Syst. Evol. Microbiol.">
        <title>The Global Catalogue of Microorganisms (GCM) 10K type strain sequencing project: providing services to taxonomists for standard genome sequencing and annotation.</title>
        <authorList>
            <consortium name="The Broad Institute Genomics Platform"/>
            <consortium name="The Broad Institute Genome Sequencing Center for Infectious Disease"/>
            <person name="Wu L."/>
            <person name="Ma J."/>
        </authorList>
    </citation>
    <scope>NUCLEOTIDE SEQUENCE [LARGE SCALE GENOMIC DNA]</scope>
    <source>
        <strain evidence="14">NBRC 110044</strain>
    </source>
</reference>
<evidence type="ECO:0000256" key="6">
    <source>
        <dbReference type="ARBA" id="ARBA00029447"/>
    </source>
</evidence>
<dbReference type="CDD" id="cd11386">
    <property type="entry name" value="MCP_signal"/>
    <property type="match status" value="1"/>
</dbReference>
<feature type="domain" description="Methyl-accepting transducer" evidence="11">
    <location>
        <begin position="470"/>
        <end position="706"/>
    </location>
</feature>
<evidence type="ECO:0000256" key="5">
    <source>
        <dbReference type="ARBA" id="ARBA00023224"/>
    </source>
</evidence>
<evidence type="ECO:0000259" key="11">
    <source>
        <dbReference type="PROSITE" id="PS50111"/>
    </source>
</evidence>
<sequence length="742" mass="79974">MALQDKTKSGGNTQAGSAPRSGFTDTLMRAFGRNKGQSGGDKAEKAYDPLRTVSILDRIRPQADGGAARPLPLIGHLPIRRQIEICFWVMGISILAFATTVALMVRSSGHDAIYRATSTEMQMLSQRMARASAQAIQGNADAFPLLTEAYNDFDKDLNRLINGGDGLPASGGDAAEILGKIKKNWDNNFRPNPKKPTIETILKQRETLVAVTKNVSSINRNDAKLLELTQQLVSLLSESNAPGHEIELANQQVMLSQRMAKNANAMLAGEIINPEVVFLLGKDTNTFRDTLQGMIEGSEELRIQPAGNPEVKEKLAEIRDMFKDFETVVGAFSRNMQNLVNTRLANQTTYKESENLLQDAKKLTAAYEQSAGGILPIILEVVFALLALAALFGLVRVYNSESQRRRSEIEAENKRNQEAILRLLNEMSDLADGDLTVRASVTEDLTGAIADSMNYTIDELRSLIIGINRATDQVTAASQQAQAISGELLQAAQRQSEEIVETNEVVQNIARSINDVSGTTVESARVARQSLDAANKGADAVQNQIKGMNEIREQIQETAKRIKRLGESSQEIGEIVELISDITEQTNVLALNAAIQAASAGEAGRGFTVVAEEVQRLAERSGEATKQIGAIVKTIQADTHDAVAAMEISTQGVVEGAKLSDAAGQALTEIGQVSNELAGLIETIAKASQSQQQLADKVAVSMQDILRITEQTTAGTKQTAVQIGQLTGLAAELKGSVAGFKL</sequence>
<dbReference type="InterPro" id="IPR004089">
    <property type="entry name" value="MCPsignal_dom"/>
</dbReference>
<keyword evidence="5 7" id="KW-0807">Transducer</keyword>
<dbReference type="PROSITE" id="PS50111">
    <property type="entry name" value="CHEMOTAXIS_TRANSDUC_2"/>
    <property type="match status" value="1"/>
</dbReference>
<dbReference type="Proteomes" id="UP001156706">
    <property type="component" value="Unassembled WGS sequence"/>
</dbReference>
<evidence type="ECO:0000256" key="9">
    <source>
        <dbReference type="SAM" id="MobiDB-lite"/>
    </source>
</evidence>
<gene>
    <name evidence="13" type="primary">pilJ</name>
    <name evidence="13" type="ORF">GCM10007907_14250</name>
</gene>
<keyword evidence="8" id="KW-0175">Coiled coil</keyword>
<accession>A0ABQ5YCE2</accession>
<dbReference type="SMART" id="SM00283">
    <property type="entry name" value="MA"/>
    <property type="match status" value="1"/>
</dbReference>
<dbReference type="PANTHER" id="PTHR32089">
    <property type="entry name" value="METHYL-ACCEPTING CHEMOTAXIS PROTEIN MCPB"/>
    <property type="match status" value="1"/>
</dbReference>
<organism evidence="13 14">
    <name type="scientific">Chitinimonas prasina</name>
    <dbReference type="NCBI Taxonomy" id="1434937"/>
    <lineage>
        <taxon>Bacteria</taxon>
        <taxon>Pseudomonadati</taxon>
        <taxon>Pseudomonadota</taxon>
        <taxon>Betaproteobacteria</taxon>
        <taxon>Neisseriales</taxon>
        <taxon>Chitinibacteraceae</taxon>
        <taxon>Chitinimonas</taxon>
    </lineage>
</organism>
<comment type="similarity">
    <text evidence="6">Belongs to the methyl-accepting chemotaxis (MCP) protein family.</text>
</comment>
<feature type="region of interest" description="Disordered" evidence="9">
    <location>
        <begin position="1"/>
        <end position="23"/>
    </location>
</feature>
<evidence type="ECO:0000256" key="4">
    <source>
        <dbReference type="ARBA" id="ARBA00023136"/>
    </source>
</evidence>
<evidence type="ECO:0000313" key="14">
    <source>
        <dbReference type="Proteomes" id="UP001156706"/>
    </source>
</evidence>
<dbReference type="RefSeq" id="WP_284195753.1">
    <property type="nucleotide sequence ID" value="NZ_BSOG01000001.1"/>
</dbReference>
<comment type="subcellular location">
    <subcellularLocation>
        <location evidence="1">Membrane</location>
        <topology evidence="1">Multi-pass membrane protein</topology>
    </subcellularLocation>
</comment>
<feature type="coiled-coil region" evidence="8">
    <location>
        <begin position="538"/>
        <end position="568"/>
    </location>
</feature>